<dbReference type="GO" id="GO:0005635">
    <property type="term" value="C:nuclear envelope"/>
    <property type="evidence" value="ECO:0007669"/>
    <property type="project" value="TreeGrafter"/>
</dbReference>
<dbReference type="InterPro" id="IPR011989">
    <property type="entry name" value="ARM-like"/>
</dbReference>
<dbReference type="Gene3D" id="1.25.10.10">
    <property type="entry name" value="Leucine-rich Repeat Variant"/>
    <property type="match status" value="1"/>
</dbReference>
<gene>
    <name evidence="2" type="ORF">BE221DRAFT_191349</name>
</gene>
<organism evidence="2">
    <name type="scientific">Ostreococcus tauri</name>
    <name type="common">Marine green alga</name>
    <dbReference type="NCBI Taxonomy" id="70448"/>
    <lineage>
        <taxon>Eukaryota</taxon>
        <taxon>Viridiplantae</taxon>
        <taxon>Chlorophyta</taxon>
        <taxon>Mamiellophyceae</taxon>
        <taxon>Mamiellales</taxon>
        <taxon>Bathycoccaceae</taxon>
        <taxon>Ostreococcus</taxon>
    </lineage>
</organism>
<dbReference type="EMBL" id="KZ155780">
    <property type="protein sequence ID" value="OUS46862.1"/>
    <property type="molecule type" value="Genomic_DNA"/>
</dbReference>
<dbReference type="AlphaFoldDB" id="A0A1Y5IIF5"/>
<dbReference type="Proteomes" id="UP000195557">
    <property type="component" value="Unassembled WGS sequence"/>
</dbReference>
<dbReference type="GO" id="GO:0005829">
    <property type="term" value="C:cytosol"/>
    <property type="evidence" value="ECO:0007669"/>
    <property type="project" value="TreeGrafter"/>
</dbReference>
<name>A0A1Y5IIF5_OSTTA</name>
<protein>
    <submittedName>
        <fullName evidence="2">Putative importin 9</fullName>
    </submittedName>
</protein>
<dbReference type="InterPro" id="IPR058669">
    <property type="entry name" value="TPR_IPO7/11-like"/>
</dbReference>
<sequence>MGASEREEVKRMLPMGLSDPSSKMRSAFAAAIAQVCANEGGAWEALAERLVEGVRSKRSKEEVLGCLKCYEYIGGEIDAKDVAMFGPRLFPELLALARDAEDRAVRRRASGAFTSTLHMLTSLSGEEQRAMRDMMVPYLPVWLETVSLELESVPNPNAFDECASTLEALKGLSLAVQYFTKSAGETLMPALSRGAMMFHTIAPIWAAYSEEQEHVDLGNESDGDTVSFDAVITELLELVIQIAEQPKLNKLLEANLLDTIYITIGYMTMSTQQEAEWTDDPNQFIADEEEDFSNVRAACGLMLDSLSNRFGPKCVGALASAAEKRMVESISARQSGDAKWWRAREATLLAVGTLNDAIVASAQKARETGKPAPLDVAAFVKAVIDTDFHESTALSAPFLRGRALWMCARLSSAVPPAMAETVLSCSVSSMAPDLPPPLRIGACRAMAEFLPLAKREVMAPYVGEIYKGLGGLLVEAGEETIHLILEAMHVLIKADAEAAAAWLGALTPAVVKIWGEYVRDPLISADACEVFEALAAIPACQPQLHATLVPTLSHILASPSEQPDMLVEATLDLLTIILRPAGLAEAKATHNACFKYVCGLIMHSDDAGVMQGAAETLRAFLRAGKESMLEWGTGNENVGGGDVLRAMFEAASRLLDPTLEDSASLTAAPLMCQMLRRLPTKVGPVLRDITAAVVARLRSSKQPNLSASLLTVFARIAHFDANAFIELLSSLPSGGEEPNAFDFVMRQWVENQGMVYGSFDIKLTTSALGIILSTQHAALSAVIVKGQIVEHPSESGRIRTRQRARDVGPEEWTRVPLSSKIVEVLADALIELEESANEDLGFEDEEWEEDDDAFDAFDDAGEFARDEGFTSGDLFERLLMAKGLANFDPDDDDEAEDPVNDIDLRAFILDGLRSLHASGALVPLAQNVGARQQRAMHEALSK</sequence>
<evidence type="ECO:0000313" key="2">
    <source>
        <dbReference type="EMBL" id="OUS46862.1"/>
    </source>
</evidence>
<accession>A0A1Y5IIF5</accession>
<dbReference type="GO" id="GO:0006606">
    <property type="term" value="P:protein import into nucleus"/>
    <property type="evidence" value="ECO:0007669"/>
    <property type="project" value="TreeGrafter"/>
</dbReference>
<dbReference type="InterPro" id="IPR016024">
    <property type="entry name" value="ARM-type_fold"/>
</dbReference>
<dbReference type="Pfam" id="PF25758">
    <property type="entry name" value="TPR_IPO11"/>
    <property type="match status" value="1"/>
</dbReference>
<reference evidence="2" key="1">
    <citation type="submission" date="2017-04" db="EMBL/GenBank/DDBJ databases">
        <title>Population genomics of picophytoplankton unveils novel chromosome hypervariability.</title>
        <authorList>
            <consortium name="DOE Joint Genome Institute"/>
            <person name="Blanc-Mathieu R."/>
            <person name="Krasovec M."/>
            <person name="Hebrard M."/>
            <person name="Yau S."/>
            <person name="Desgranges E."/>
            <person name="Martin J."/>
            <person name="Schackwitz W."/>
            <person name="Kuo A."/>
            <person name="Salin G."/>
            <person name="Donnadieu C."/>
            <person name="Desdevises Y."/>
            <person name="Sanchez-Ferandin S."/>
            <person name="Moreau H."/>
            <person name="Rivals E."/>
            <person name="Grigoriev I.V."/>
            <person name="Grimsley N."/>
            <person name="Eyre-Walker A."/>
            <person name="Piganeau G."/>
        </authorList>
    </citation>
    <scope>NUCLEOTIDE SEQUENCE [LARGE SCALE GENOMIC DNA]</scope>
    <source>
        <strain evidence="2">RCC 1115</strain>
    </source>
</reference>
<proteinExistence type="predicted"/>
<dbReference type="PANTHER" id="PTHR10997">
    <property type="entry name" value="IMPORTIN-7, 8, 11"/>
    <property type="match status" value="1"/>
</dbReference>
<dbReference type="PANTHER" id="PTHR10997:SF9">
    <property type="entry name" value="IMPORTIN-9"/>
    <property type="match status" value="1"/>
</dbReference>
<evidence type="ECO:0000259" key="1">
    <source>
        <dbReference type="Pfam" id="PF25758"/>
    </source>
</evidence>
<feature type="domain" description="Importin-7/11-like TPR repeats" evidence="1">
    <location>
        <begin position="541"/>
        <end position="916"/>
    </location>
</feature>
<dbReference type="SUPFAM" id="SSF48371">
    <property type="entry name" value="ARM repeat"/>
    <property type="match status" value="1"/>
</dbReference>
<dbReference type="eggNOG" id="KOG2274">
    <property type="taxonomic scope" value="Eukaryota"/>
</dbReference>